<sequence length="96" mass="10249">MIGVVATLKVQPAKAAEFEKVFLDLAAKVKANEPGCLVYQLTRSKTEEGVYKVLELYASMDALKHHGGTDYFKAAGAAMGPTMAGAPVIEYLDAVE</sequence>
<organism evidence="2 3">
    <name type="scientific">Caulobacter vibrioides (strain NA1000 / CB15N)</name>
    <name type="common">Caulobacter crescentus</name>
    <dbReference type="NCBI Taxonomy" id="565050"/>
    <lineage>
        <taxon>Bacteria</taxon>
        <taxon>Pseudomonadati</taxon>
        <taxon>Pseudomonadota</taxon>
        <taxon>Alphaproteobacteria</taxon>
        <taxon>Caulobacterales</taxon>
        <taxon>Caulobacteraceae</taxon>
        <taxon>Caulobacter</taxon>
    </lineage>
</organism>
<dbReference type="PANTHER" id="PTHR33336">
    <property type="entry name" value="QUINOL MONOOXYGENASE YGIN-RELATED"/>
    <property type="match status" value="1"/>
</dbReference>
<keyword evidence="3" id="KW-1185">Reference proteome</keyword>
<dbReference type="GO" id="GO:0004497">
    <property type="term" value="F:monooxygenase activity"/>
    <property type="evidence" value="ECO:0007669"/>
    <property type="project" value="UniProtKB-KW"/>
</dbReference>
<name>A0A0H3CA45_CAUVN</name>
<keyword evidence="2" id="KW-0503">Monooxygenase</keyword>
<dbReference type="EMBL" id="CP001340">
    <property type="protein sequence ID" value="ACL95681.1"/>
    <property type="molecule type" value="Genomic_DNA"/>
</dbReference>
<evidence type="ECO:0000313" key="3">
    <source>
        <dbReference type="Proteomes" id="UP000001364"/>
    </source>
</evidence>
<dbReference type="SMR" id="A0A0H3CA45"/>
<dbReference type="Proteomes" id="UP000001364">
    <property type="component" value="Chromosome"/>
</dbReference>
<dbReference type="PANTHER" id="PTHR33336:SF3">
    <property type="entry name" value="ABM DOMAIN-CONTAINING PROTEIN"/>
    <property type="match status" value="1"/>
</dbReference>
<protein>
    <submittedName>
        <fullName evidence="2">ABM family monooxygenase</fullName>
    </submittedName>
</protein>
<dbReference type="KEGG" id="ccs:CCNA_02216"/>
<dbReference type="Gene3D" id="3.30.70.100">
    <property type="match status" value="1"/>
</dbReference>
<dbReference type="GeneID" id="7333467"/>
<dbReference type="InterPro" id="IPR050744">
    <property type="entry name" value="AI-2_Isomerase_LsrG"/>
</dbReference>
<dbReference type="OrthoDB" id="287932at2"/>
<dbReference type="PROSITE" id="PS51725">
    <property type="entry name" value="ABM"/>
    <property type="match status" value="1"/>
</dbReference>
<dbReference type="PATRIC" id="fig|565050.3.peg.2170"/>
<reference evidence="2 3" key="1">
    <citation type="journal article" date="2010" name="J. Bacteriol.">
        <title>The genetic basis of laboratory adaptation in Caulobacter crescentus.</title>
        <authorList>
            <person name="Marks M.E."/>
            <person name="Castro-Rojas C.M."/>
            <person name="Teiling C."/>
            <person name="Du L."/>
            <person name="Kapatral V."/>
            <person name="Walunas T.L."/>
            <person name="Crosson S."/>
        </authorList>
    </citation>
    <scope>NUCLEOTIDE SEQUENCE [LARGE SCALE GENOMIC DNA]</scope>
    <source>
        <strain evidence="3">NA1000 / CB15N</strain>
    </source>
</reference>
<dbReference type="InterPro" id="IPR007138">
    <property type="entry name" value="ABM_dom"/>
</dbReference>
<proteinExistence type="predicted"/>
<keyword evidence="2" id="KW-0560">Oxidoreductase</keyword>
<dbReference type="RefSeq" id="YP_002517589.1">
    <property type="nucleotide sequence ID" value="NC_011916.1"/>
</dbReference>
<dbReference type="InterPro" id="IPR011008">
    <property type="entry name" value="Dimeric_a/b-barrel"/>
</dbReference>
<dbReference type="RefSeq" id="WP_010919993.1">
    <property type="nucleotide sequence ID" value="NC_011916.1"/>
</dbReference>
<evidence type="ECO:0000259" key="1">
    <source>
        <dbReference type="PROSITE" id="PS51725"/>
    </source>
</evidence>
<dbReference type="Pfam" id="PF03992">
    <property type="entry name" value="ABM"/>
    <property type="match status" value="1"/>
</dbReference>
<accession>A0A0H3CA45</accession>
<evidence type="ECO:0000313" key="2">
    <source>
        <dbReference type="EMBL" id="ACL95681.1"/>
    </source>
</evidence>
<dbReference type="SUPFAM" id="SSF54909">
    <property type="entry name" value="Dimeric alpha+beta barrel"/>
    <property type="match status" value="1"/>
</dbReference>
<gene>
    <name evidence="2" type="ordered locus">CCNA_02216</name>
</gene>
<dbReference type="AlphaFoldDB" id="A0A0H3CA45"/>
<feature type="domain" description="ABM" evidence="1">
    <location>
        <begin position="2"/>
        <end position="91"/>
    </location>
</feature>
<dbReference type="HOGENOM" id="CLU_131496_9_0_5"/>